<accession>A0A8S4C293</accession>
<proteinExistence type="predicted"/>
<dbReference type="Pfam" id="PF12784">
    <property type="entry name" value="PDDEXK_2"/>
    <property type="match status" value="1"/>
</dbReference>
<keyword evidence="2" id="KW-1185">Reference proteome</keyword>
<dbReference type="AlphaFoldDB" id="A0A8S4C293"/>
<gene>
    <name evidence="1" type="ORF">MHYMCMPASI_00543</name>
</gene>
<comment type="caution">
    <text evidence="1">The sequence shown here is derived from an EMBL/GenBank/DDBJ whole genome shotgun (WGS) entry which is preliminary data.</text>
</comment>
<name>A0A8S4C293_9ACAR</name>
<dbReference type="EMBL" id="CAJVAF010000248">
    <property type="protein sequence ID" value="CAG7592263.1"/>
    <property type="molecule type" value="Genomic_DNA"/>
</dbReference>
<dbReference type="Proteomes" id="UP000837675">
    <property type="component" value="Unassembled WGS sequence"/>
</dbReference>
<evidence type="ECO:0000313" key="2">
    <source>
        <dbReference type="Proteomes" id="UP000837675"/>
    </source>
</evidence>
<evidence type="ECO:0000313" key="1">
    <source>
        <dbReference type="EMBL" id="CAG7592263.1"/>
    </source>
</evidence>
<protein>
    <submittedName>
        <fullName evidence="1">PD-(D/E)XK nuclease family transposase</fullName>
    </submittedName>
</protein>
<organism evidence="1 2">
    <name type="scientific">Hyalomma marginatum</name>
    <dbReference type="NCBI Taxonomy" id="34627"/>
    <lineage>
        <taxon>Eukaryota</taxon>
        <taxon>Metazoa</taxon>
        <taxon>Ecdysozoa</taxon>
        <taxon>Arthropoda</taxon>
        <taxon>Chelicerata</taxon>
        <taxon>Arachnida</taxon>
        <taxon>Acari</taxon>
        <taxon>Parasitiformes</taxon>
        <taxon>Ixodida</taxon>
        <taxon>Ixodoidea</taxon>
        <taxon>Ixodidae</taxon>
        <taxon>Hyalomminae</taxon>
        <taxon>Hyalomma</taxon>
    </lineage>
</organism>
<reference evidence="1" key="1">
    <citation type="submission" date="2021-06" db="EMBL/GenBank/DDBJ databases">
        <authorList>
            <person name="Nardi T."/>
            <person name="Nardi T."/>
        </authorList>
    </citation>
    <scope>NUCLEOTIDE SEQUENCE</scope>
</reference>
<sequence>MTFVSSYLGSTNDIAFRKIFGVEKNNAILIDFLNDVFITLG</sequence>